<evidence type="ECO:0000313" key="1">
    <source>
        <dbReference type="EMBL" id="SPT70698.1"/>
    </source>
</evidence>
<evidence type="ECO:0000313" key="2">
    <source>
        <dbReference type="Proteomes" id="UP000250086"/>
    </source>
</evidence>
<name>A0A2X0WNW0_9GAMM</name>
<dbReference type="AlphaFoldDB" id="A0A2X0WNW0"/>
<dbReference type="InterPro" id="IPR021879">
    <property type="entry name" value="VC2046_fam"/>
</dbReference>
<dbReference type="RefSeq" id="WP_172458016.1">
    <property type="nucleotide sequence ID" value="NZ_UAPU01000005.1"/>
</dbReference>
<accession>A0A2X0WNW0</accession>
<protein>
    <submittedName>
        <fullName evidence="1">Ribosomal S4P (Gammaproteobacterial)</fullName>
    </submittedName>
</protein>
<organism evidence="1 2">
    <name type="scientific">Anaerobiospirillum thomasii</name>
    <dbReference type="NCBI Taxonomy" id="179995"/>
    <lineage>
        <taxon>Bacteria</taxon>
        <taxon>Pseudomonadati</taxon>
        <taxon>Pseudomonadota</taxon>
        <taxon>Gammaproteobacteria</taxon>
        <taxon>Aeromonadales</taxon>
        <taxon>Succinivibrionaceae</taxon>
        <taxon>Anaerobiospirillum</taxon>
    </lineage>
</organism>
<reference evidence="1 2" key="1">
    <citation type="submission" date="2018-06" db="EMBL/GenBank/DDBJ databases">
        <authorList>
            <consortium name="Pathogen Informatics"/>
            <person name="Doyle S."/>
        </authorList>
    </citation>
    <scope>NUCLEOTIDE SEQUENCE [LARGE SCALE GENOMIC DNA]</scope>
    <source>
        <strain evidence="1 2">NCTC13093</strain>
    </source>
</reference>
<dbReference type="EMBL" id="UAPV01000001">
    <property type="protein sequence ID" value="SPT70698.1"/>
    <property type="molecule type" value="Genomic_DNA"/>
</dbReference>
<keyword evidence="2" id="KW-1185">Reference proteome</keyword>
<sequence>MLASNIRDIYLVDELQLGQRLNESLQTSNHADFALMLSMLSADVTDTTIVNEKAVSQGIVGDEALRRKFNLPQPVKKYAEPCDFSAGANMADVLHIQGLNSIRLHNCLHQPPLCPVRYDIAPEVLAELPPLKQEKLRRQFNGLETQSVPLMESGDGFLVLDEIKEAKALAS</sequence>
<dbReference type="Proteomes" id="UP000250086">
    <property type="component" value="Unassembled WGS sequence"/>
</dbReference>
<gene>
    <name evidence="1" type="ORF">NCTC13093_02116</name>
</gene>
<dbReference type="Pfam" id="PF11993">
    <property type="entry name" value="VC2046"/>
    <property type="match status" value="1"/>
</dbReference>
<proteinExistence type="predicted"/>